<organism evidence="2 3">
    <name type="scientific">Portunus trituberculatus</name>
    <name type="common">Swimming crab</name>
    <name type="synonym">Neptunus trituberculatus</name>
    <dbReference type="NCBI Taxonomy" id="210409"/>
    <lineage>
        <taxon>Eukaryota</taxon>
        <taxon>Metazoa</taxon>
        <taxon>Ecdysozoa</taxon>
        <taxon>Arthropoda</taxon>
        <taxon>Crustacea</taxon>
        <taxon>Multicrustacea</taxon>
        <taxon>Malacostraca</taxon>
        <taxon>Eumalacostraca</taxon>
        <taxon>Eucarida</taxon>
        <taxon>Decapoda</taxon>
        <taxon>Pleocyemata</taxon>
        <taxon>Brachyura</taxon>
        <taxon>Eubrachyura</taxon>
        <taxon>Portunoidea</taxon>
        <taxon>Portunidae</taxon>
        <taxon>Portuninae</taxon>
        <taxon>Portunus</taxon>
    </lineage>
</organism>
<name>A0A5B7GR46_PORTR</name>
<protein>
    <submittedName>
        <fullName evidence="2">Uncharacterized protein</fullName>
    </submittedName>
</protein>
<gene>
    <name evidence="2" type="ORF">E2C01_053109</name>
</gene>
<keyword evidence="3" id="KW-1185">Reference proteome</keyword>
<sequence>MGRGGNQEWLEGRGGLGADWSGEPRGAMNTRVVHRNSGELLHGERPRPGYGITLISGQRLAGNHRLTQHIDSKVTRSLLQGWEEEEEEGERGDEGGGRKKNVMVAAEARGERKGRREKENVSWFLVHVYVLRSSLASLRLTSPHLTSLHRLPAFLPACLPSLRLVGCVHISQSPKHPHSTFQPSSILRLPP</sequence>
<evidence type="ECO:0000313" key="2">
    <source>
        <dbReference type="EMBL" id="MPC59094.1"/>
    </source>
</evidence>
<dbReference type="Proteomes" id="UP000324222">
    <property type="component" value="Unassembled WGS sequence"/>
</dbReference>
<feature type="compositionally biased region" description="Acidic residues" evidence="1">
    <location>
        <begin position="82"/>
        <end position="91"/>
    </location>
</feature>
<dbReference type="AlphaFoldDB" id="A0A5B7GR46"/>
<comment type="caution">
    <text evidence="2">The sequence shown here is derived from an EMBL/GenBank/DDBJ whole genome shotgun (WGS) entry which is preliminary data.</text>
</comment>
<dbReference type="EMBL" id="VSRR010016243">
    <property type="protein sequence ID" value="MPC59094.1"/>
    <property type="molecule type" value="Genomic_DNA"/>
</dbReference>
<reference evidence="2 3" key="1">
    <citation type="submission" date="2019-05" db="EMBL/GenBank/DDBJ databases">
        <title>Another draft genome of Portunus trituberculatus and its Hox gene families provides insights of decapod evolution.</title>
        <authorList>
            <person name="Jeong J.-H."/>
            <person name="Song I."/>
            <person name="Kim S."/>
            <person name="Choi T."/>
            <person name="Kim D."/>
            <person name="Ryu S."/>
            <person name="Kim W."/>
        </authorList>
    </citation>
    <scope>NUCLEOTIDE SEQUENCE [LARGE SCALE GENOMIC DNA]</scope>
    <source>
        <tissue evidence="2">Muscle</tissue>
    </source>
</reference>
<evidence type="ECO:0000313" key="3">
    <source>
        <dbReference type="Proteomes" id="UP000324222"/>
    </source>
</evidence>
<evidence type="ECO:0000256" key="1">
    <source>
        <dbReference type="SAM" id="MobiDB-lite"/>
    </source>
</evidence>
<feature type="region of interest" description="Disordered" evidence="1">
    <location>
        <begin position="1"/>
        <end position="25"/>
    </location>
</feature>
<proteinExistence type="predicted"/>
<feature type="region of interest" description="Disordered" evidence="1">
    <location>
        <begin position="77"/>
        <end position="101"/>
    </location>
</feature>
<accession>A0A5B7GR46</accession>